<keyword evidence="4" id="KW-1185">Reference proteome</keyword>
<dbReference type="Pfam" id="PF17886">
    <property type="entry name" value="ArsA_HSP20"/>
    <property type="match status" value="1"/>
</dbReference>
<accession>G9ERC3</accession>
<dbReference type="CDD" id="cd06464">
    <property type="entry name" value="ACD_sHsps-like"/>
    <property type="match status" value="1"/>
</dbReference>
<feature type="domain" description="SHSP" evidence="2">
    <location>
        <begin position="94"/>
        <end position="178"/>
    </location>
</feature>
<evidence type="ECO:0000259" key="2">
    <source>
        <dbReference type="PROSITE" id="PS01031"/>
    </source>
</evidence>
<protein>
    <recommendedName>
        <fullName evidence="2">SHSP domain-containing protein</fullName>
    </recommendedName>
</protein>
<dbReference type="EMBL" id="JH413835">
    <property type="protein sequence ID" value="EHL30092.1"/>
    <property type="molecule type" value="Genomic_DNA"/>
</dbReference>
<dbReference type="InParanoid" id="G9ERC3"/>
<proteinExistence type="inferred from homology"/>
<dbReference type="STRING" id="658187.LDG_7835"/>
<dbReference type="InterPro" id="IPR040612">
    <property type="entry name" value="ArsA_HSP20-like"/>
</dbReference>
<dbReference type="HOGENOM" id="CLU_117605_0_0_6"/>
<evidence type="ECO:0000256" key="1">
    <source>
        <dbReference type="PROSITE-ProRule" id="PRU00285"/>
    </source>
</evidence>
<evidence type="ECO:0000313" key="3">
    <source>
        <dbReference type="EMBL" id="EHL30092.1"/>
    </source>
</evidence>
<evidence type="ECO:0000313" key="4">
    <source>
        <dbReference type="Proteomes" id="UP000002770"/>
    </source>
</evidence>
<dbReference type="eggNOG" id="COG0071">
    <property type="taxonomic scope" value="Bacteria"/>
</dbReference>
<dbReference type="Proteomes" id="UP000002770">
    <property type="component" value="Unassembled WGS sequence"/>
</dbReference>
<name>G9ERC3_9GAMM</name>
<dbReference type="Gene3D" id="2.60.40.790">
    <property type="match status" value="1"/>
</dbReference>
<sequence length="178" mass="19856">MTKKKTEKDEERKLPDLSGILGGFANFLGKLDELAKTGKDLKEWSEAHGTDSQGREMKGVFGYNVKVGLGKDNKTDFKIEPFGNFHEDKKTGEPIVHEAIEPIVDIFEEATHTLVVVEMPGIGMKDVTLDVNDDLLTIKADKGKKKYYKEVLLPKSYPKKKVTIASCNNGILEIKCNN</sequence>
<reference evidence="3 4" key="1">
    <citation type="journal article" date="2011" name="BMC Genomics">
        <title>Insight into cross-talk between intra-amoebal pathogens.</title>
        <authorList>
            <person name="Gimenez G."/>
            <person name="Bertelli C."/>
            <person name="Moliner C."/>
            <person name="Robert C."/>
            <person name="Raoult D."/>
            <person name="Fournier P.E."/>
            <person name="Greub G."/>
        </authorList>
    </citation>
    <scope>NUCLEOTIDE SEQUENCE [LARGE SCALE GENOMIC DNA]</scope>
    <source>
        <strain evidence="3 4">LLAP12</strain>
    </source>
</reference>
<dbReference type="OrthoDB" id="9792695at2"/>
<comment type="similarity">
    <text evidence="1">Belongs to the small heat shock protein (HSP20) family.</text>
</comment>
<dbReference type="InterPro" id="IPR008978">
    <property type="entry name" value="HSP20-like_chaperone"/>
</dbReference>
<dbReference type="AlphaFoldDB" id="G9ERC3"/>
<dbReference type="RefSeq" id="WP_006871729.1">
    <property type="nucleotide sequence ID" value="NZ_JH413835.1"/>
</dbReference>
<gene>
    <name evidence="3" type="ORF">LDG_7835</name>
</gene>
<dbReference type="InterPro" id="IPR002068">
    <property type="entry name" value="A-crystallin/Hsp20_dom"/>
</dbReference>
<dbReference type="PROSITE" id="PS01031">
    <property type="entry name" value="SHSP"/>
    <property type="match status" value="1"/>
</dbReference>
<dbReference type="SUPFAM" id="SSF49764">
    <property type="entry name" value="HSP20-like chaperones"/>
    <property type="match status" value="1"/>
</dbReference>
<organism evidence="3 4">
    <name type="scientific">Legionella drancourtii LLAP12</name>
    <dbReference type="NCBI Taxonomy" id="658187"/>
    <lineage>
        <taxon>Bacteria</taxon>
        <taxon>Pseudomonadati</taxon>
        <taxon>Pseudomonadota</taxon>
        <taxon>Gammaproteobacteria</taxon>
        <taxon>Legionellales</taxon>
        <taxon>Legionellaceae</taxon>
        <taxon>Legionella</taxon>
    </lineage>
</organism>